<sequence>MRLSTVLWCTLASAVAADKPKCSLPPFPDLAASPKAPAGFQLPQGPNRKKVCEVKSTSAGDDAGPAILKAAKKCNRGGTVYFPEGNEYTIASPLDLTFLQHVDFAIFGTIYFKDDIAAWQGKTFNYPFQSVSLFWRFGGSHVNIYGGGKGVIDGLGQTYWNALVTNKAVLRPILLGTDGLHRSSITGLKMTNSPNWFNFISNSTDILISDMFLDVVQKNASAPAKNTDGWDTFRSSKIVIQNSKIVNTDDCVSFKPNSTSVVVQGLDCTGSHGISVGSLGQYRGQVDIVEDVYVYNTTMTNSGDTARIKVWPGVPPESDLQDQGGGLGRVKNVTYELFHHNGNDNAITITQCYASKNQSMCDAYPADLKIEDVTFLNFTGTLGKKYAPRLGTLICSSPNVCTNIAAHNIDVHPPGGGPGYFTCHNLGDAHLDIDCREIGS</sequence>
<evidence type="ECO:0000256" key="11">
    <source>
        <dbReference type="ARBA" id="ARBA00038933"/>
    </source>
</evidence>
<dbReference type="GO" id="GO:0071555">
    <property type="term" value="P:cell wall organization"/>
    <property type="evidence" value="ECO:0007669"/>
    <property type="project" value="UniProtKB-KW"/>
</dbReference>
<gene>
    <name evidence="16" type="ORF">C8A01DRAFT_40509</name>
</gene>
<evidence type="ECO:0000256" key="9">
    <source>
        <dbReference type="ARBA" id="ARBA00023295"/>
    </source>
</evidence>
<dbReference type="GO" id="GO:0016829">
    <property type="term" value="F:lyase activity"/>
    <property type="evidence" value="ECO:0007669"/>
    <property type="project" value="UniProtKB-KW"/>
</dbReference>
<dbReference type="InterPro" id="IPR011050">
    <property type="entry name" value="Pectin_lyase_fold/virulence"/>
</dbReference>
<accession>A0AAN6SMR4</accession>
<dbReference type="GO" id="GO:0047911">
    <property type="term" value="F:galacturan 1,4-alpha-galacturonidase activity"/>
    <property type="evidence" value="ECO:0007669"/>
    <property type="project" value="UniProtKB-EC"/>
</dbReference>
<keyword evidence="6 14" id="KW-0378">Hydrolase</keyword>
<keyword evidence="7" id="KW-1015">Disulfide bond</keyword>
<evidence type="ECO:0000256" key="1">
    <source>
        <dbReference type="ARBA" id="ARBA00004613"/>
    </source>
</evidence>
<dbReference type="SUPFAM" id="SSF51126">
    <property type="entry name" value="Pectin lyase-like"/>
    <property type="match status" value="1"/>
</dbReference>
<evidence type="ECO:0000256" key="5">
    <source>
        <dbReference type="ARBA" id="ARBA00022737"/>
    </source>
</evidence>
<evidence type="ECO:0000256" key="13">
    <source>
        <dbReference type="PROSITE-ProRule" id="PRU10052"/>
    </source>
</evidence>
<comment type="similarity">
    <text evidence="2 14">Belongs to the glycosyl hydrolase 28 family.</text>
</comment>
<feature type="active site" evidence="13">
    <location>
        <position position="272"/>
    </location>
</feature>
<feature type="chain" id="PRO_5043005329" description="galacturonan 1,4-alpha-galacturonidase" evidence="15">
    <location>
        <begin position="18"/>
        <end position="440"/>
    </location>
</feature>
<dbReference type="PANTHER" id="PTHR31736:SF14">
    <property type="entry name" value="EXOPOLYGALACTURONASE X-1-RELATED"/>
    <property type="match status" value="1"/>
</dbReference>
<dbReference type="GO" id="GO:0004650">
    <property type="term" value="F:polygalacturonase activity"/>
    <property type="evidence" value="ECO:0007669"/>
    <property type="project" value="InterPro"/>
</dbReference>
<keyword evidence="16" id="KW-0456">Lyase</keyword>
<comment type="caution">
    <text evidence="16">The sequence shown here is derived from an EMBL/GenBank/DDBJ whole genome shotgun (WGS) entry which is preliminary data.</text>
</comment>
<keyword evidence="5" id="KW-0677">Repeat</keyword>
<evidence type="ECO:0000256" key="2">
    <source>
        <dbReference type="ARBA" id="ARBA00008834"/>
    </source>
</evidence>
<dbReference type="PANTHER" id="PTHR31736">
    <property type="match status" value="1"/>
</dbReference>
<evidence type="ECO:0000256" key="8">
    <source>
        <dbReference type="ARBA" id="ARBA00023180"/>
    </source>
</evidence>
<reference evidence="17" key="1">
    <citation type="journal article" date="2023" name="Mol. Phylogenet. Evol.">
        <title>Genome-scale phylogeny and comparative genomics of the fungal order Sordariales.</title>
        <authorList>
            <person name="Hensen N."/>
            <person name="Bonometti L."/>
            <person name="Westerberg I."/>
            <person name="Brannstrom I.O."/>
            <person name="Guillou S."/>
            <person name="Cros-Aarteil S."/>
            <person name="Calhoun S."/>
            <person name="Haridas S."/>
            <person name="Kuo A."/>
            <person name="Mondo S."/>
            <person name="Pangilinan J."/>
            <person name="Riley R."/>
            <person name="LaButti K."/>
            <person name="Andreopoulos B."/>
            <person name="Lipzen A."/>
            <person name="Chen C."/>
            <person name="Yan M."/>
            <person name="Daum C."/>
            <person name="Ng V."/>
            <person name="Clum A."/>
            <person name="Steindorff A."/>
            <person name="Ohm R.A."/>
            <person name="Martin F."/>
            <person name="Silar P."/>
            <person name="Natvig D.O."/>
            <person name="Lalanne C."/>
            <person name="Gautier V."/>
            <person name="Ament-Velasquez S.L."/>
            <person name="Kruys A."/>
            <person name="Hutchinson M.I."/>
            <person name="Powell A.J."/>
            <person name="Barry K."/>
            <person name="Miller A.N."/>
            <person name="Grigoriev I.V."/>
            <person name="Debuchy R."/>
            <person name="Gladieux P."/>
            <person name="Hiltunen Thoren M."/>
            <person name="Johannesson H."/>
        </authorList>
    </citation>
    <scope>NUCLEOTIDE SEQUENCE [LARGE SCALE GENOMIC DNA]</scope>
    <source>
        <strain evidence="17">CBS 284.82</strain>
    </source>
</reference>
<organism evidence="16 17">
    <name type="scientific">Parachaetomium inaequale</name>
    <dbReference type="NCBI Taxonomy" id="2588326"/>
    <lineage>
        <taxon>Eukaryota</taxon>
        <taxon>Fungi</taxon>
        <taxon>Dikarya</taxon>
        <taxon>Ascomycota</taxon>
        <taxon>Pezizomycotina</taxon>
        <taxon>Sordariomycetes</taxon>
        <taxon>Sordariomycetidae</taxon>
        <taxon>Sordariales</taxon>
        <taxon>Chaetomiaceae</taxon>
        <taxon>Parachaetomium</taxon>
    </lineage>
</organism>
<evidence type="ECO:0000256" key="7">
    <source>
        <dbReference type="ARBA" id="ARBA00023157"/>
    </source>
</evidence>
<dbReference type="PROSITE" id="PS00502">
    <property type="entry name" value="POLYGALACTURONASE"/>
    <property type="match status" value="1"/>
</dbReference>
<dbReference type="EC" id="3.2.1.67" evidence="11"/>
<evidence type="ECO:0000256" key="3">
    <source>
        <dbReference type="ARBA" id="ARBA00022525"/>
    </source>
</evidence>
<dbReference type="Gene3D" id="2.160.20.10">
    <property type="entry name" value="Single-stranded right-handed beta-helix, Pectin lyase-like"/>
    <property type="match status" value="1"/>
</dbReference>
<evidence type="ECO:0000256" key="4">
    <source>
        <dbReference type="ARBA" id="ARBA00022729"/>
    </source>
</evidence>
<dbReference type="Proteomes" id="UP001303115">
    <property type="component" value="Unassembled WGS sequence"/>
</dbReference>
<keyword evidence="9 14" id="KW-0326">Glycosidase</keyword>
<evidence type="ECO:0000256" key="12">
    <source>
        <dbReference type="ARBA" id="ARBA00048766"/>
    </source>
</evidence>
<evidence type="ECO:0000313" key="16">
    <source>
        <dbReference type="EMBL" id="KAK4033042.1"/>
    </source>
</evidence>
<keyword evidence="4 15" id="KW-0732">Signal</keyword>
<dbReference type="GO" id="GO:0005576">
    <property type="term" value="C:extracellular region"/>
    <property type="evidence" value="ECO:0007669"/>
    <property type="project" value="UniProtKB-SubCell"/>
</dbReference>
<evidence type="ECO:0000256" key="10">
    <source>
        <dbReference type="ARBA" id="ARBA00023316"/>
    </source>
</evidence>
<protein>
    <recommendedName>
        <fullName evidence="11">galacturonan 1,4-alpha-galacturonidase</fullName>
        <ecNumber evidence="11">3.2.1.67</ecNumber>
    </recommendedName>
</protein>
<keyword evidence="17" id="KW-1185">Reference proteome</keyword>
<dbReference type="EMBL" id="MU854556">
    <property type="protein sequence ID" value="KAK4033042.1"/>
    <property type="molecule type" value="Genomic_DNA"/>
</dbReference>
<evidence type="ECO:0000313" key="17">
    <source>
        <dbReference type="Proteomes" id="UP001303115"/>
    </source>
</evidence>
<feature type="signal peptide" evidence="15">
    <location>
        <begin position="1"/>
        <end position="17"/>
    </location>
</feature>
<evidence type="ECO:0000256" key="6">
    <source>
        <dbReference type="ARBA" id="ARBA00022801"/>
    </source>
</evidence>
<proteinExistence type="inferred from homology"/>
<keyword evidence="8" id="KW-0325">Glycoprotein</keyword>
<comment type="catalytic activity">
    <reaction evidence="12">
        <text>[(1-&gt;4)-alpha-D-galacturonosyl](n) + H2O = alpha-D-galacturonate + [(1-&gt;4)-alpha-D-galacturonosyl](n-1)</text>
        <dbReference type="Rhea" id="RHEA:14117"/>
        <dbReference type="Rhea" id="RHEA-COMP:14570"/>
        <dbReference type="Rhea" id="RHEA-COMP:14572"/>
        <dbReference type="ChEBI" id="CHEBI:15377"/>
        <dbReference type="ChEBI" id="CHEBI:58658"/>
        <dbReference type="ChEBI" id="CHEBI:140523"/>
        <dbReference type="EC" id="3.2.1.67"/>
    </reaction>
</comment>
<dbReference type="AlphaFoldDB" id="A0AAN6SMR4"/>
<evidence type="ECO:0000256" key="14">
    <source>
        <dbReference type="RuleBase" id="RU361169"/>
    </source>
</evidence>
<evidence type="ECO:0000256" key="15">
    <source>
        <dbReference type="SAM" id="SignalP"/>
    </source>
</evidence>
<dbReference type="GO" id="GO:0005975">
    <property type="term" value="P:carbohydrate metabolic process"/>
    <property type="evidence" value="ECO:0007669"/>
    <property type="project" value="InterPro"/>
</dbReference>
<keyword evidence="10" id="KW-0961">Cell wall biogenesis/degradation</keyword>
<keyword evidence="3" id="KW-0964">Secreted</keyword>
<dbReference type="Pfam" id="PF00295">
    <property type="entry name" value="Glyco_hydro_28"/>
    <property type="match status" value="1"/>
</dbReference>
<dbReference type="InterPro" id="IPR000743">
    <property type="entry name" value="Glyco_hydro_28"/>
</dbReference>
<name>A0AAN6SMR4_9PEZI</name>
<dbReference type="InterPro" id="IPR012334">
    <property type="entry name" value="Pectin_lyas_fold"/>
</dbReference>
<comment type="subcellular location">
    <subcellularLocation>
        <location evidence="1">Secreted</location>
    </subcellularLocation>
</comment>